<feature type="compositionally biased region" description="Low complexity" evidence="1">
    <location>
        <begin position="122"/>
        <end position="150"/>
    </location>
</feature>
<feature type="region of interest" description="Disordered" evidence="1">
    <location>
        <begin position="122"/>
        <end position="176"/>
    </location>
</feature>
<accession>A0A6J4KQ19</accession>
<feature type="non-terminal residue" evidence="2">
    <location>
        <position position="1"/>
    </location>
</feature>
<feature type="region of interest" description="Disordered" evidence="1">
    <location>
        <begin position="1"/>
        <end position="107"/>
    </location>
</feature>
<proteinExistence type="predicted"/>
<name>A0A6J4KQ19_9BACT</name>
<reference evidence="2" key="1">
    <citation type="submission" date="2020-02" db="EMBL/GenBank/DDBJ databases">
        <authorList>
            <person name="Meier V. D."/>
        </authorList>
    </citation>
    <scope>NUCLEOTIDE SEQUENCE</scope>
    <source>
        <strain evidence="2">AVDCRST_MAG40</strain>
    </source>
</reference>
<gene>
    <name evidence="2" type="ORF">AVDCRST_MAG40-1037</name>
</gene>
<evidence type="ECO:0000256" key="1">
    <source>
        <dbReference type="SAM" id="MobiDB-lite"/>
    </source>
</evidence>
<feature type="compositionally biased region" description="Basic residues" evidence="1">
    <location>
        <begin position="12"/>
        <end position="24"/>
    </location>
</feature>
<evidence type="ECO:0000313" key="2">
    <source>
        <dbReference type="EMBL" id="CAA9312043.1"/>
    </source>
</evidence>
<dbReference type="AlphaFoldDB" id="A0A6J4KQ19"/>
<feature type="non-terminal residue" evidence="2">
    <location>
        <position position="221"/>
    </location>
</feature>
<feature type="compositionally biased region" description="Basic and acidic residues" evidence="1">
    <location>
        <begin position="57"/>
        <end position="69"/>
    </location>
</feature>
<feature type="compositionally biased region" description="Basic residues" evidence="1">
    <location>
        <begin position="80"/>
        <end position="95"/>
    </location>
</feature>
<protein>
    <submittedName>
        <fullName evidence="2">Uncharacterized protein</fullName>
    </submittedName>
</protein>
<dbReference type="EMBL" id="CADCTX010000303">
    <property type="protein sequence ID" value="CAA9312043.1"/>
    <property type="molecule type" value="Genomic_DNA"/>
</dbReference>
<organism evidence="2">
    <name type="scientific">uncultured Gemmatimonadaceae bacterium</name>
    <dbReference type="NCBI Taxonomy" id="246130"/>
    <lineage>
        <taxon>Bacteria</taxon>
        <taxon>Pseudomonadati</taxon>
        <taxon>Gemmatimonadota</taxon>
        <taxon>Gemmatimonadia</taxon>
        <taxon>Gemmatimonadales</taxon>
        <taxon>Gemmatimonadaceae</taxon>
        <taxon>environmental samples</taxon>
    </lineage>
</organism>
<sequence>ERVGAAGYLRRLSPHPHACQRRRPPATQPARSGPRHRHAGGRLRDGVRAGAAQQAVRAERDGVRADQALHRGRQAAPPHAARRGGRPRPAHRTAPRRGGGVPRGRAARRAVGLRDGVALHAAGAARGAGDARAPPRPATRARARAPLPAGQHQPTRLHGAARHPGLGHGRCRPPRRRLRLLRDRAPRDAAPPRRHEQLGGARALLRARRGKLPVAGGVGAV</sequence>